<dbReference type="HAMAP" id="MF_00051">
    <property type="entry name" value="SHMT"/>
    <property type="match status" value="1"/>
</dbReference>
<comment type="function">
    <text evidence="6">Catalyzes the reversible interconversion of serine and glycine with tetrahydrofolate (THF) serving as the one-carbon carrier. This reaction serves as the major source of one-carbon groups required for the biosynthesis of purines, thymidylate, methionine, and other important biomolecules. Also exhibits THF-independent aldolase activity toward beta-hydroxyamino acids, producing glycine and aldehydes, via a retro-aldol mechanism.</text>
</comment>
<feature type="modified residue" description="N6-(pyridoxal phosphate)lysine" evidence="6">
    <location>
        <position position="222"/>
    </location>
</feature>
<gene>
    <name evidence="6" type="primary">glyA</name>
    <name evidence="8" type="ORF">N7603_00155</name>
</gene>
<reference evidence="9" key="1">
    <citation type="submission" date="2023-07" db="EMBL/GenBank/DDBJ databases">
        <title>Novel Mycoplasma species identified in domestic and wild animals.</title>
        <authorList>
            <person name="Volokhov D.V."/>
            <person name="Furtak V.A."/>
            <person name="Zagorodnyaya T.A."/>
        </authorList>
    </citation>
    <scope>NUCLEOTIDE SEQUENCE [LARGE SCALE GENOMIC DNA]</scope>
    <source>
        <strain evidence="9">92-19</strain>
    </source>
</reference>
<accession>A0ABT2PUG1</accession>
<comment type="pathway">
    <text evidence="6">One-carbon metabolism; tetrahydrofolate interconversion.</text>
</comment>
<dbReference type="InterPro" id="IPR019798">
    <property type="entry name" value="Ser_HO-MeTrfase_PLP_BS"/>
</dbReference>
<dbReference type="Gene3D" id="3.40.640.10">
    <property type="entry name" value="Type I PLP-dependent aspartate aminotransferase-like (Major domain)"/>
    <property type="match status" value="1"/>
</dbReference>
<proteinExistence type="inferred from homology"/>
<evidence type="ECO:0000256" key="2">
    <source>
        <dbReference type="ARBA" id="ARBA00006376"/>
    </source>
</evidence>
<dbReference type="Gene3D" id="3.90.1150.10">
    <property type="entry name" value="Aspartate Aminotransferase, domain 1"/>
    <property type="match status" value="1"/>
</dbReference>
<dbReference type="EMBL" id="JAOEGN010000001">
    <property type="protein sequence ID" value="MCU0104071.1"/>
    <property type="molecule type" value="Genomic_DNA"/>
</dbReference>
<dbReference type="InterPro" id="IPR039429">
    <property type="entry name" value="SHMT-like_dom"/>
</dbReference>
<evidence type="ECO:0000313" key="8">
    <source>
        <dbReference type="EMBL" id="MCU0104071.1"/>
    </source>
</evidence>
<evidence type="ECO:0000256" key="3">
    <source>
        <dbReference type="ARBA" id="ARBA00022563"/>
    </source>
</evidence>
<evidence type="ECO:0000259" key="7">
    <source>
        <dbReference type="Pfam" id="PF00464"/>
    </source>
</evidence>
<name>A0ABT2PUG1_9MOLU</name>
<comment type="pathway">
    <text evidence="6">Amino-acid biosynthesis; glycine biosynthesis; glycine from L-serine: step 1/1.</text>
</comment>
<dbReference type="InterPro" id="IPR015421">
    <property type="entry name" value="PyrdxlP-dep_Trfase_major"/>
</dbReference>
<organism evidence="8 9">
    <name type="scientific">Paracholeplasma vituli</name>
    <dbReference type="NCBI Taxonomy" id="69473"/>
    <lineage>
        <taxon>Bacteria</taxon>
        <taxon>Bacillati</taxon>
        <taxon>Mycoplasmatota</taxon>
        <taxon>Mollicutes</taxon>
        <taxon>Acholeplasmatales</taxon>
        <taxon>Acholeplasmataceae</taxon>
        <taxon>Paracholeplasma</taxon>
    </lineage>
</organism>
<comment type="similarity">
    <text evidence="2 6">Belongs to the SHMT family.</text>
</comment>
<comment type="subcellular location">
    <subcellularLocation>
        <location evidence="6">Cytoplasm</location>
    </subcellularLocation>
</comment>
<comment type="cofactor">
    <cofactor evidence="1 6">
        <name>pyridoxal 5'-phosphate</name>
        <dbReference type="ChEBI" id="CHEBI:597326"/>
    </cofactor>
</comment>
<feature type="binding site" evidence="6">
    <location>
        <position position="113"/>
    </location>
    <ligand>
        <name>(6S)-5,6,7,8-tetrahydrofolate</name>
        <dbReference type="ChEBI" id="CHEBI:57453"/>
    </ligand>
</feature>
<dbReference type="SUPFAM" id="SSF53383">
    <property type="entry name" value="PLP-dependent transferases"/>
    <property type="match status" value="1"/>
</dbReference>
<dbReference type="PIRSF" id="PIRSF000412">
    <property type="entry name" value="SHMT"/>
    <property type="match status" value="1"/>
</dbReference>
<evidence type="ECO:0000256" key="1">
    <source>
        <dbReference type="ARBA" id="ARBA00001933"/>
    </source>
</evidence>
<dbReference type="InterPro" id="IPR001085">
    <property type="entry name" value="Ser_HO-MeTrfase"/>
</dbReference>
<dbReference type="InterPro" id="IPR049943">
    <property type="entry name" value="Ser_HO-MeTrfase-like"/>
</dbReference>
<evidence type="ECO:0000256" key="4">
    <source>
        <dbReference type="ARBA" id="ARBA00022679"/>
    </source>
</evidence>
<evidence type="ECO:0000313" key="9">
    <source>
        <dbReference type="Proteomes" id="UP001209076"/>
    </source>
</evidence>
<dbReference type="RefSeq" id="WP_262095281.1">
    <property type="nucleotide sequence ID" value="NZ_JAOEGN010000001.1"/>
</dbReference>
<keyword evidence="6" id="KW-0963">Cytoplasm</keyword>
<comment type="caution">
    <text evidence="6">Lacks conserved residue(s) required for the propagation of feature annotation.</text>
</comment>
<comment type="subunit">
    <text evidence="6">Homodimer.</text>
</comment>
<evidence type="ECO:0000256" key="6">
    <source>
        <dbReference type="HAMAP-Rule" id="MF_00051"/>
    </source>
</evidence>
<keyword evidence="9" id="KW-1185">Reference proteome</keyword>
<dbReference type="InterPro" id="IPR015424">
    <property type="entry name" value="PyrdxlP-dep_Trfase"/>
</dbReference>
<dbReference type="CDD" id="cd00378">
    <property type="entry name" value="SHMT"/>
    <property type="match status" value="1"/>
</dbReference>
<evidence type="ECO:0000256" key="5">
    <source>
        <dbReference type="ARBA" id="ARBA00022898"/>
    </source>
</evidence>
<dbReference type="PANTHER" id="PTHR11680:SF35">
    <property type="entry name" value="SERINE HYDROXYMETHYLTRANSFERASE 1"/>
    <property type="match status" value="1"/>
</dbReference>
<dbReference type="PROSITE" id="PS00096">
    <property type="entry name" value="SHMT"/>
    <property type="match status" value="1"/>
</dbReference>
<keyword evidence="6" id="KW-0028">Amino-acid biosynthesis</keyword>
<dbReference type="NCBIfam" id="NF000586">
    <property type="entry name" value="PRK00011.1"/>
    <property type="match status" value="1"/>
</dbReference>
<feature type="site" description="Plays an important role in substrate specificity" evidence="6">
    <location>
        <position position="221"/>
    </location>
</feature>
<keyword evidence="4 6" id="KW-0808">Transferase</keyword>
<dbReference type="Proteomes" id="UP001209076">
    <property type="component" value="Unassembled WGS sequence"/>
</dbReference>
<dbReference type="Pfam" id="PF00464">
    <property type="entry name" value="SHMT"/>
    <property type="match status" value="1"/>
</dbReference>
<dbReference type="InterPro" id="IPR015422">
    <property type="entry name" value="PyrdxlP-dep_Trfase_small"/>
</dbReference>
<keyword evidence="3 6" id="KW-0554">One-carbon metabolism</keyword>
<keyword evidence="5 6" id="KW-0663">Pyridoxal phosphate</keyword>
<comment type="catalytic activity">
    <reaction evidence="6">
        <text>(6R)-5,10-methylene-5,6,7,8-tetrahydrofolate + glycine + H2O = (6S)-5,6,7,8-tetrahydrofolate + L-serine</text>
        <dbReference type="Rhea" id="RHEA:15481"/>
        <dbReference type="ChEBI" id="CHEBI:15377"/>
        <dbReference type="ChEBI" id="CHEBI:15636"/>
        <dbReference type="ChEBI" id="CHEBI:33384"/>
        <dbReference type="ChEBI" id="CHEBI:57305"/>
        <dbReference type="ChEBI" id="CHEBI:57453"/>
        <dbReference type="EC" id="2.1.2.1"/>
    </reaction>
</comment>
<dbReference type="PANTHER" id="PTHR11680">
    <property type="entry name" value="SERINE HYDROXYMETHYLTRANSFERASE"/>
    <property type="match status" value="1"/>
</dbReference>
<feature type="domain" description="Serine hydroxymethyltransferase-like" evidence="7">
    <location>
        <begin position="3"/>
        <end position="377"/>
    </location>
</feature>
<protein>
    <recommendedName>
        <fullName evidence="6">Serine hydroxymethyltransferase</fullName>
        <shortName evidence="6">SHMT</shortName>
        <shortName evidence="6">Serine methylase</shortName>
        <ecNumber evidence="6">2.1.2.1</ecNumber>
    </recommendedName>
</protein>
<sequence length="411" mass="44744">MLKDTAVLEAIRLEKQRQEEHIELIASENFVSEAILLLQGSVLTNKYAEGYPGKRYYSGCEYVDIVETLAIERVKQLFGAKFANVQPHSGSQANMAAIRALIKPGEKILGLGLADGGHLTHGYKLSFSGIDYVGVTYGVDPKTETLDYDQVLEIAKKEQPALIIAGASAYPRTLDFKRFREIADAVGAKLLVDMAHIAGLIAARVHPNPMPYAHAVTSTTHKTLRGPRGGLILTNDPELAKKIDKEVFPGIQGGPLMHVIAAKATAFYEALDPSFITYQQQVVKNAITMANKLQSLGYRIVSGGTDTHLMLIDVKASIGLTGKQAADILSSVNITCNKNNIPFDPEKPMVTSGIRLGTPAVTTRGLKEADIELVAILIDKALRNYQDSNVLNEVKESVISLMSRFPIYQSL</sequence>
<feature type="binding site" evidence="6">
    <location>
        <begin position="117"/>
        <end position="119"/>
    </location>
    <ligand>
        <name>(6S)-5,6,7,8-tetrahydrofolate</name>
        <dbReference type="ChEBI" id="CHEBI:57453"/>
    </ligand>
</feature>
<comment type="caution">
    <text evidence="8">The sequence shown here is derived from an EMBL/GenBank/DDBJ whole genome shotgun (WGS) entry which is preliminary data.</text>
</comment>
<dbReference type="EC" id="2.1.2.1" evidence="6"/>